<dbReference type="HAMAP" id="MF_00048">
    <property type="entry name" value="UPF0102"/>
    <property type="match status" value="1"/>
</dbReference>
<dbReference type="InterPro" id="IPR011335">
    <property type="entry name" value="Restrct_endonuc-II-like"/>
</dbReference>
<dbReference type="AlphaFoldDB" id="A0A2H0UWB3"/>
<dbReference type="EMBL" id="PFAV01000054">
    <property type="protein sequence ID" value="PIR91121.1"/>
    <property type="molecule type" value="Genomic_DNA"/>
</dbReference>
<dbReference type="Gene3D" id="3.40.1350.10">
    <property type="match status" value="1"/>
</dbReference>
<organism evidence="3 4">
    <name type="scientific">bacterium (Candidatus Gribaldobacteria) CG10_big_fil_rev_8_21_14_0_10_41_12</name>
    <dbReference type="NCBI Taxonomy" id="2014277"/>
    <lineage>
        <taxon>Bacteria</taxon>
        <taxon>Candidatus Gribaldobacteria</taxon>
    </lineage>
</organism>
<dbReference type="Proteomes" id="UP000228906">
    <property type="component" value="Unassembled WGS sequence"/>
</dbReference>
<dbReference type="Pfam" id="PF02021">
    <property type="entry name" value="UPF0102"/>
    <property type="match status" value="1"/>
</dbReference>
<evidence type="ECO:0000313" key="3">
    <source>
        <dbReference type="EMBL" id="PIR91121.1"/>
    </source>
</evidence>
<protein>
    <recommendedName>
        <fullName evidence="2">UPF0102 protein COU03_02985</fullName>
    </recommendedName>
</protein>
<sequence>MSNQSLGQKGEDIAVEYLQKNGYAILSRNFRYKSFGELDIMASKKGKIVFAEIKTIRARPNFQPEDQITAKKQNQLRKMTQIYLSAKKLPADTPQQIDIIAIELDKNDDVVALRHHQNAIEDC</sequence>
<reference evidence="4" key="1">
    <citation type="submission" date="2017-09" db="EMBL/GenBank/DDBJ databases">
        <title>Depth-based differentiation of microbial function through sediment-hosted aquifers and enrichment of novel symbionts in the deep terrestrial subsurface.</title>
        <authorList>
            <person name="Probst A.J."/>
            <person name="Ladd B."/>
            <person name="Jarett J.K."/>
            <person name="Geller-Mcgrath D.E."/>
            <person name="Sieber C.M.K."/>
            <person name="Emerson J.B."/>
            <person name="Anantharaman K."/>
            <person name="Thomas B.C."/>
            <person name="Malmstrom R."/>
            <person name="Stieglmeier M."/>
            <person name="Klingl A."/>
            <person name="Woyke T."/>
            <person name="Ryan C.M."/>
            <person name="Banfield J.F."/>
        </authorList>
    </citation>
    <scope>NUCLEOTIDE SEQUENCE [LARGE SCALE GENOMIC DNA]</scope>
</reference>
<accession>A0A2H0UWB3</accession>
<name>A0A2H0UWB3_9BACT</name>
<dbReference type="InterPro" id="IPR011856">
    <property type="entry name" value="tRNA_endonuc-like_dom_sf"/>
</dbReference>
<proteinExistence type="inferred from homology"/>
<dbReference type="PANTHER" id="PTHR34039">
    <property type="entry name" value="UPF0102 PROTEIN YRAN"/>
    <property type="match status" value="1"/>
</dbReference>
<dbReference type="InterPro" id="IPR003509">
    <property type="entry name" value="UPF0102_YraN-like"/>
</dbReference>
<comment type="similarity">
    <text evidence="1 2">Belongs to the UPF0102 family.</text>
</comment>
<gene>
    <name evidence="3" type="ORF">COU03_02985</name>
</gene>
<evidence type="ECO:0000256" key="2">
    <source>
        <dbReference type="HAMAP-Rule" id="MF_00048"/>
    </source>
</evidence>
<dbReference type="SUPFAM" id="SSF52980">
    <property type="entry name" value="Restriction endonuclease-like"/>
    <property type="match status" value="1"/>
</dbReference>
<evidence type="ECO:0000256" key="1">
    <source>
        <dbReference type="ARBA" id="ARBA00006738"/>
    </source>
</evidence>
<evidence type="ECO:0000313" key="4">
    <source>
        <dbReference type="Proteomes" id="UP000228906"/>
    </source>
</evidence>
<dbReference type="PANTHER" id="PTHR34039:SF1">
    <property type="entry name" value="UPF0102 PROTEIN YRAN"/>
    <property type="match status" value="1"/>
</dbReference>
<comment type="caution">
    <text evidence="3">The sequence shown here is derived from an EMBL/GenBank/DDBJ whole genome shotgun (WGS) entry which is preliminary data.</text>
</comment>
<dbReference type="GO" id="GO:0003676">
    <property type="term" value="F:nucleic acid binding"/>
    <property type="evidence" value="ECO:0007669"/>
    <property type="project" value="InterPro"/>
</dbReference>